<keyword evidence="4" id="KW-0812">Transmembrane</keyword>
<proteinExistence type="predicted"/>
<organism evidence="5 6">
    <name type="scientific">Eiseniibacteriota bacterium</name>
    <dbReference type="NCBI Taxonomy" id="2212470"/>
    <lineage>
        <taxon>Bacteria</taxon>
        <taxon>Candidatus Eiseniibacteriota</taxon>
    </lineage>
</organism>
<feature type="repeat" description="TPR" evidence="3">
    <location>
        <begin position="598"/>
        <end position="631"/>
    </location>
</feature>
<evidence type="ECO:0000256" key="1">
    <source>
        <dbReference type="ARBA" id="ARBA00022737"/>
    </source>
</evidence>
<evidence type="ECO:0000256" key="2">
    <source>
        <dbReference type="ARBA" id="ARBA00022803"/>
    </source>
</evidence>
<dbReference type="EMBL" id="VBOU01000076">
    <property type="protein sequence ID" value="TMQ54165.1"/>
    <property type="molecule type" value="Genomic_DNA"/>
</dbReference>
<keyword evidence="2 3" id="KW-0802">TPR repeat</keyword>
<dbReference type="Pfam" id="PF07719">
    <property type="entry name" value="TPR_2"/>
    <property type="match status" value="1"/>
</dbReference>
<feature type="transmembrane region" description="Helical" evidence="4">
    <location>
        <begin position="115"/>
        <end position="135"/>
    </location>
</feature>
<reference evidence="5 6" key="1">
    <citation type="journal article" date="2019" name="Nat. Microbiol.">
        <title>Mediterranean grassland soil C-N compound turnover is dependent on rainfall and depth, and is mediated by genomically divergent microorganisms.</title>
        <authorList>
            <person name="Diamond S."/>
            <person name="Andeer P.F."/>
            <person name="Li Z."/>
            <person name="Crits-Christoph A."/>
            <person name="Burstein D."/>
            <person name="Anantharaman K."/>
            <person name="Lane K.R."/>
            <person name="Thomas B.C."/>
            <person name="Pan C."/>
            <person name="Northen T.R."/>
            <person name="Banfield J.F."/>
        </authorList>
    </citation>
    <scope>NUCLEOTIDE SEQUENCE [LARGE SCALE GENOMIC DNA]</scope>
    <source>
        <strain evidence="5">WS_4</strain>
    </source>
</reference>
<feature type="transmembrane region" description="Helical" evidence="4">
    <location>
        <begin position="429"/>
        <end position="450"/>
    </location>
</feature>
<dbReference type="PROSITE" id="PS50005">
    <property type="entry name" value="TPR"/>
    <property type="match status" value="1"/>
</dbReference>
<evidence type="ECO:0000256" key="3">
    <source>
        <dbReference type="PROSITE-ProRule" id="PRU00339"/>
    </source>
</evidence>
<feature type="transmembrane region" description="Helical" evidence="4">
    <location>
        <begin position="341"/>
        <end position="360"/>
    </location>
</feature>
<gene>
    <name evidence="5" type="ORF">E6K74_07280</name>
</gene>
<feature type="transmembrane region" description="Helical" evidence="4">
    <location>
        <begin position="301"/>
        <end position="329"/>
    </location>
</feature>
<evidence type="ECO:0000313" key="6">
    <source>
        <dbReference type="Proteomes" id="UP000319829"/>
    </source>
</evidence>
<dbReference type="InterPro" id="IPR011990">
    <property type="entry name" value="TPR-like_helical_dom_sf"/>
</dbReference>
<dbReference type="Gene3D" id="1.25.40.10">
    <property type="entry name" value="Tetratricopeptide repeat domain"/>
    <property type="match status" value="1"/>
</dbReference>
<evidence type="ECO:0000256" key="4">
    <source>
        <dbReference type="SAM" id="Phobius"/>
    </source>
</evidence>
<keyword evidence="4" id="KW-0472">Membrane</keyword>
<dbReference type="InterPro" id="IPR013105">
    <property type="entry name" value="TPR_2"/>
</dbReference>
<evidence type="ECO:0000313" key="5">
    <source>
        <dbReference type="EMBL" id="TMQ54165.1"/>
    </source>
</evidence>
<dbReference type="AlphaFoldDB" id="A0A538SS07"/>
<name>A0A538SS07_UNCEI</name>
<feature type="transmembrane region" description="Helical" evidence="4">
    <location>
        <begin position="396"/>
        <end position="417"/>
    </location>
</feature>
<accession>A0A538SS07</accession>
<keyword evidence="1" id="KW-0677">Repeat</keyword>
<sequence>MGSAGHYWGQGHRPLTCAHRLEQASSLGRDYVRHVREGPGSGSSVRIRAMGKRKREKAAPRAAADARRTLAASPIVARVLALGAIAYALAVALSSRHPRPNTWGLDASGYLSAPLRGLTLGMVATGVVLLAVAAVKTSVGAGQPSQGRDPQDHRRLRFLIPLILLFPVALWLLRVRSYFLGDQQVWLDYIQTDRYPLFSEPLAALTWRGYAFLLRILAIPPLERWLAILPVLCGIASAILAWQISRYVARDWKTRVLGLALIATLGTTQLYCGYFESYAVVTVAVLLYLLAGLRHAHGEGSLLLVGLSLALGVGTHLVVLFLVPSYLLLILRARTTAVRRAAFVLLPILVAGGVAWLLQIRGGQILRPFQVLQVALLTSGLARPQTTNLAGHLTDFANLILLVMPVPALLILSRAFAGSLRSWAAAPERAFLMAAAIPGMFVAAALVLPGSPAQDWDLMSVTALPAALSGIFLGLPDPSLASNRLRVGLAMLALGPLLAFILVNADEGAGTRRFKMIIDPSVALSSHERAYANEKLVKYYILRQDADSTLVYAKRALAAETGNPRFCATVGTALYNVHRYTEAARYFEEAIRGGLDRAEVYYQLGLCYMREHRYDEALAKFRVAANLGDRPEYLHNLGMAMLATGDADAAHSVWNYVREHWPEFEPTALALERHFGGGKGR</sequence>
<feature type="transmembrane region" description="Helical" evidence="4">
    <location>
        <begin position="256"/>
        <end position="289"/>
    </location>
</feature>
<comment type="caution">
    <text evidence="5">The sequence shown here is derived from an EMBL/GenBank/DDBJ whole genome shotgun (WGS) entry which is preliminary data.</text>
</comment>
<feature type="transmembrane region" description="Helical" evidence="4">
    <location>
        <begin position="225"/>
        <end position="244"/>
    </location>
</feature>
<feature type="transmembrane region" description="Helical" evidence="4">
    <location>
        <begin position="75"/>
        <end position="95"/>
    </location>
</feature>
<feature type="transmembrane region" description="Helical" evidence="4">
    <location>
        <begin position="487"/>
        <end position="505"/>
    </location>
</feature>
<keyword evidence="4" id="KW-1133">Transmembrane helix</keyword>
<feature type="transmembrane region" description="Helical" evidence="4">
    <location>
        <begin position="156"/>
        <end position="173"/>
    </location>
</feature>
<dbReference type="Proteomes" id="UP000319829">
    <property type="component" value="Unassembled WGS sequence"/>
</dbReference>
<feature type="transmembrane region" description="Helical" evidence="4">
    <location>
        <begin position="456"/>
        <end position="475"/>
    </location>
</feature>
<dbReference type="SUPFAM" id="SSF48452">
    <property type="entry name" value="TPR-like"/>
    <property type="match status" value="1"/>
</dbReference>
<dbReference type="InterPro" id="IPR019734">
    <property type="entry name" value="TPR_rpt"/>
</dbReference>
<protein>
    <submittedName>
        <fullName evidence="5">Tetratricopeptide repeat protein</fullName>
    </submittedName>
</protein>